<name>A0A1I2NEZ7_9BACT</name>
<dbReference type="Proteomes" id="UP000198724">
    <property type="component" value="Unassembled WGS sequence"/>
</dbReference>
<dbReference type="STRING" id="1436961.SAMN05421739_101676"/>
<keyword evidence="1" id="KW-0472">Membrane</keyword>
<sequence length="160" mass="17877">MDNKKVDSYIFYTSFALFIISLTQESYCTNQCGDSLAVFLVGGLGVLFEIGALTDKYLDIKTIGEVDYAIGATFSWLANPALLIAWLTYKESRTTSHVFSILSLALMLSFLMFDEVIDNEAGHYNKIVGYQAGYWLWLSSSAVLAAGALLRRRITYHNKV</sequence>
<accession>A0A1I2NEZ7</accession>
<evidence type="ECO:0000313" key="3">
    <source>
        <dbReference type="Proteomes" id="UP000198724"/>
    </source>
</evidence>
<feature type="transmembrane region" description="Helical" evidence="1">
    <location>
        <begin position="68"/>
        <end position="89"/>
    </location>
</feature>
<evidence type="ECO:0000256" key="1">
    <source>
        <dbReference type="SAM" id="Phobius"/>
    </source>
</evidence>
<protein>
    <submittedName>
        <fullName evidence="2">Uncharacterized protein</fullName>
    </submittedName>
</protein>
<organism evidence="2 3">
    <name type="scientific">Pontibacter chinhatensis</name>
    <dbReference type="NCBI Taxonomy" id="1436961"/>
    <lineage>
        <taxon>Bacteria</taxon>
        <taxon>Pseudomonadati</taxon>
        <taxon>Bacteroidota</taxon>
        <taxon>Cytophagia</taxon>
        <taxon>Cytophagales</taxon>
        <taxon>Hymenobacteraceae</taxon>
        <taxon>Pontibacter</taxon>
    </lineage>
</organism>
<feature type="transmembrane region" description="Helical" evidence="1">
    <location>
        <begin position="96"/>
        <end position="113"/>
    </location>
</feature>
<keyword evidence="1" id="KW-1133">Transmembrane helix</keyword>
<gene>
    <name evidence="2" type="ORF">SAMN05421739_101676</name>
</gene>
<feature type="transmembrane region" description="Helical" evidence="1">
    <location>
        <begin position="35"/>
        <end position="53"/>
    </location>
</feature>
<keyword evidence="1" id="KW-0812">Transmembrane</keyword>
<keyword evidence="3" id="KW-1185">Reference proteome</keyword>
<dbReference type="OrthoDB" id="1272872at2"/>
<dbReference type="RefSeq" id="WP_092099000.1">
    <property type="nucleotide sequence ID" value="NZ_FOOT01000001.1"/>
</dbReference>
<feature type="transmembrane region" description="Helical" evidence="1">
    <location>
        <begin position="6"/>
        <end position="23"/>
    </location>
</feature>
<evidence type="ECO:0000313" key="2">
    <source>
        <dbReference type="EMBL" id="SFG01640.1"/>
    </source>
</evidence>
<proteinExistence type="predicted"/>
<feature type="transmembrane region" description="Helical" evidence="1">
    <location>
        <begin position="133"/>
        <end position="150"/>
    </location>
</feature>
<dbReference type="EMBL" id="FOOT01000001">
    <property type="protein sequence ID" value="SFG01640.1"/>
    <property type="molecule type" value="Genomic_DNA"/>
</dbReference>
<dbReference type="AlphaFoldDB" id="A0A1I2NEZ7"/>
<reference evidence="3" key="1">
    <citation type="submission" date="2016-10" db="EMBL/GenBank/DDBJ databases">
        <authorList>
            <person name="Varghese N."/>
            <person name="Submissions S."/>
        </authorList>
    </citation>
    <scope>NUCLEOTIDE SEQUENCE [LARGE SCALE GENOMIC DNA]</scope>
    <source>
        <strain evidence="3">LP51</strain>
    </source>
</reference>